<dbReference type="Pfam" id="PF07732">
    <property type="entry name" value="Cu-oxidase_3"/>
    <property type="match status" value="1"/>
</dbReference>
<evidence type="ECO:0000259" key="8">
    <source>
        <dbReference type="Pfam" id="PF07732"/>
    </source>
</evidence>
<reference evidence="9 10" key="1">
    <citation type="submission" date="2024-06" db="EMBL/GenBank/DDBJ databases">
        <title>Complete genome of Phlyctema vagabunda strain 19-DSS-EL-015.</title>
        <authorList>
            <person name="Fiorenzani C."/>
        </authorList>
    </citation>
    <scope>NUCLEOTIDE SEQUENCE [LARGE SCALE GENOMIC DNA]</scope>
    <source>
        <strain evidence="9 10">19-DSS-EL-015</strain>
    </source>
</reference>
<dbReference type="InterPro" id="IPR008972">
    <property type="entry name" value="Cupredoxin"/>
</dbReference>
<accession>A0ABR4PK12</accession>
<evidence type="ECO:0000256" key="1">
    <source>
        <dbReference type="ARBA" id="ARBA00010609"/>
    </source>
</evidence>
<dbReference type="CDD" id="cd13901">
    <property type="entry name" value="CuRO_3_MaLCC_like"/>
    <property type="match status" value="1"/>
</dbReference>
<feature type="domain" description="Plastocyanin-like" evidence="6">
    <location>
        <begin position="203"/>
        <end position="354"/>
    </location>
</feature>
<keyword evidence="10" id="KW-1185">Reference proteome</keyword>
<feature type="signal peptide" evidence="5">
    <location>
        <begin position="1"/>
        <end position="17"/>
    </location>
</feature>
<keyword evidence="2" id="KW-0479">Metal-binding</keyword>
<evidence type="ECO:0000256" key="5">
    <source>
        <dbReference type="SAM" id="SignalP"/>
    </source>
</evidence>
<dbReference type="InterPro" id="IPR011707">
    <property type="entry name" value="Cu-oxidase-like_N"/>
</dbReference>
<evidence type="ECO:0000256" key="2">
    <source>
        <dbReference type="ARBA" id="ARBA00022723"/>
    </source>
</evidence>
<dbReference type="InterPro" id="IPR011706">
    <property type="entry name" value="Cu-oxidase_C"/>
</dbReference>
<dbReference type="PROSITE" id="PS00079">
    <property type="entry name" value="MULTICOPPER_OXIDASE1"/>
    <property type="match status" value="1"/>
</dbReference>
<organism evidence="9 10">
    <name type="scientific">Phlyctema vagabunda</name>
    <dbReference type="NCBI Taxonomy" id="108571"/>
    <lineage>
        <taxon>Eukaryota</taxon>
        <taxon>Fungi</taxon>
        <taxon>Dikarya</taxon>
        <taxon>Ascomycota</taxon>
        <taxon>Pezizomycotina</taxon>
        <taxon>Leotiomycetes</taxon>
        <taxon>Helotiales</taxon>
        <taxon>Dermateaceae</taxon>
        <taxon>Phlyctema</taxon>
    </lineage>
</organism>
<dbReference type="InterPro" id="IPR002355">
    <property type="entry name" value="Cu_oxidase_Cu_BS"/>
</dbReference>
<dbReference type="PROSITE" id="PS00080">
    <property type="entry name" value="MULTICOPPER_OXIDASE2"/>
    <property type="match status" value="1"/>
</dbReference>
<dbReference type="Gene3D" id="2.60.40.420">
    <property type="entry name" value="Cupredoxins - blue copper proteins"/>
    <property type="match status" value="3"/>
</dbReference>
<dbReference type="Pfam" id="PF00394">
    <property type="entry name" value="Cu-oxidase"/>
    <property type="match status" value="1"/>
</dbReference>
<keyword evidence="3" id="KW-0560">Oxidoreductase</keyword>
<dbReference type="Pfam" id="PF07731">
    <property type="entry name" value="Cu-oxidase_2"/>
    <property type="match status" value="1"/>
</dbReference>
<dbReference type="PANTHER" id="PTHR11709:SF71">
    <property type="entry name" value="OXIDOREDUCTASE TPCJ"/>
    <property type="match status" value="1"/>
</dbReference>
<evidence type="ECO:0000259" key="6">
    <source>
        <dbReference type="Pfam" id="PF00394"/>
    </source>
</evidence>
<dbReference type="CDD" id="cd13880">
    <property type="entry name" value="CuRO_2_MaLCC_like"/>
    <property type="match status" value="1"/>
</dbReference>
<feature type="domain" description="Plastocyanin-like" evidence="7">
    <location>
        <begin position="425"/>
        <end position="548"/>
    </location>
</feature>
<evidence type="ECO:0000313" key="9">
    <source>
        <dbReference type="EMBL" id="KAL3423691.1"/>
    </source>
</evidence>
<comment type="caution">
    <text evidence="9">The sequence shown here is derived from an EMBL/GenBank/DDBJ whole genome shotgun (WGS) entry which is preliminary data.</text>
</comment>
<dbReference type="SUPFAM" id="SSF49503">
    <property type="entry name" value="Cupredoxins"/>
    <property type="match status" value="3"/>
</dbReference>
<dbReference type="PANTHER" id="PTHR11709">
    <property type="entry name" value="MULTI-COPPER OXIDASE"/>
    <property type="match status" value="1"/>
</dbReference>
<dbReference type="Proteomes" id="UP001629113">
    <property type="component" value="Unassembled WGS sequence"/>
</dbReference>
<dbReference type="InterPro" id="IPR045087">
    <property type="entry name" value="Cu-oxidase_fam"/>
</dbReference>
<evidence type="ECO:0000259" key="7">
    <source>
        <dbReference type="Pfam" id="PF07731"/>
    </source>
</evidence>
<protein>
    <submittedName>
        <fullName evidence="9">Multicopper oxidase</fullName>
    </submittedName>
</protein>
<comment type="similarity">
    <text evidence="1">Belongs to the multicopper oxidase family.</text>
</comment>
<dbReference type="EMBL" id="JBFCZG010000004">
    <property type="protein sequence ID" value="KAL3423691.1"/>
    <property type="molecule type" value="Genomic_DNA"/>
</dbReference>
<dbReference type="InterPro" id="IPR001117">
    <property type="entry name" value="Cu-oxidase_2nd"/>
</dbReference>
<gene>
    <name evidence="9" type="ORF">PVAG01_05438</name>
</gene>
<keyword evidence="5" id="KW-0732">Signal</keyword>
<feature type="domain" description="Plastocyanin-like" evidence="8">
    <location>
        <begin position="80"/>
        <end position="191"/>
    </location>
</feature>
<name>A0ABR4PK12_9HELO</name>
<feature type="chain" id="PRO_5047012071" evidence="5">
    <location>
        <begin position="18"/>
        <end position="584"/>
    </location>
</feature>
<evidence type="ECO:0000256" key="3">
    <source>
        <dbReference type="ARBA" id="ARBA00023002"/>
    </source>
</evidence>
<keyword evidence="4" id="KW-0186">Copper</keyword>
<evidence type="ECO:0000256" key="4">
    <source>
        <dbReference type="ARBA" id="ARBA00023008"/>
    </source>
</evidence>
<evidence type="ECO:0000313" key="10">
    <source>
        <dbReference type="Proteomes" id="UP001629113"/>
    </source>
</evidence>
<dbReference type="CDD" id="cd13854">
    <property type="entry name" value="CuRO_1_MaLCC_like"/>
    <property type="match status" value="1"/>
</dbReference>
<dbReference type="InterPro" id="IPR033138">
    <property type="entry name" value="Cu_oxidase_CS"/>
</dbReference>
<proteinExistence type="inferred from homology"/>
<sequence length="584" mass="63816">MKTTFVTLAALICEASAAFIPSKSHRHLHSRRDVVPRQSCENTATSRSCWGDYSIDTDYYTVIPDNGITREYWLSVENTTSIAPDGYARSAMTFNGTVPGPAIVADWGDNLVIHVTNNMAHNGTAIHWHGIRQLGSLEYDGVPGVTQCPIAPGESLTYKFQATQYGSSWYHSHFTLQYGDGLLGPLIINGPATADYDEDLGAVFLQDWGHRSVFQLWDTAKLGGPPELENGLINGNNTFDCSTSTDENCVGGGIKTTFNFEAGKKYRMRLINAAVDGHFQFSIDGHSLTVIANDLVPIVPYAADSIEISIGQRYDVIVEANATPGDYWLRAGWTNACSSNGNAEDITAIIRYDASSTADPTSTSTIEVSDSCGDEPLASLVPHLALNVDDIGETTTQSLSFVFTDYFHWTINTSSLVLDWANPTTLMIFNNETIWPTEYNVLPIEKKGTSSDEFAVYVISDNTGFGISHPIHLHGHDFWVIGQDTGSFDATSSTLNLVNPPRRDVATLPGNGYLAIAFKKDNPGSWIMHCHIAWHASEGLAMQFVESESEISVAMNDADTFMDTCAAWNDYAAVEVYLQDDSGI</sequence>